<evidence type="ECO:0000313" key="2">
    <source>
        <dbReference type="EMBL" id="VUX55722.1"/>
    </source>
</evidence>
<sequence length="437" mass="50347">MTKCYQRTFEFPRVNRRVVEANFEGGDITSDGGVLLLRQADRLLGLSDAIAHALTDPRRQASCDHDVPGLVRQRLYAIALGYEDLNDHEALRRDVAIQTAVERDQLLASASTLCRFEKRADAETAWRLHEVLVDQFVASFKRAPKKLILDFDATDDPVHGEQDGRFFHGYYRHYCFLPLYVFCGHQLLVSYLRPSNIDGAKHSWAILSLLVRRLRQTWPKVKIIFRGDGGFCRWKMLRWCDRHGIGYIVGLAKNKRLNRFTASLQDEAAACFAATGRKVRWFTEFKYGARSWDRARRVIAKIEYSSQGVNPRYVVTNLEGNAKQMYDKLYCARGDMENRIKESQLDMFGDRTSCQCWWSNQFRLLLSSLAYTLIEAIRRIALKGTDLARAYVGTIRLKLFKIGAVIFKNTRRIRFLLASGCPYKELYFLVANRLAPG</sequence>
<name>A0A7D9D1S8_9GAMM</name>
<reference evidence="2" key="1">
    <citation type="submission" date="2019-07" db="EMBL/GenBank/DDBJ databases">
        <authorList>
            <person name="Weber M."/>
            <person name="Kostadinov I."/>
            <person name="Kostadinov D I."/>
        </authorList>
    </citation>
    <scope>NUCLEOTIDE SEQUENCE</scope>
    <source>
        <strain evidence="2">Gfbio:sag-sample-m06:053724c1-46a9-4a36-b237-ea2bf867836b</strain>
    </source>
</reference>
<dbReference type="InterPro" id="IPR047960">
    <property type="entry name" value="Transpos_IS1380"/>
</dbReference>
<dbReference type="NCBIfam" id="NF033539">
    <property type="entry name" value="transpos_IS1380"/>
    <property type="match status" value="1"/>
</dbReference>
<dbReference type="EMBL" id="LR633967">
    <property type="protein sequence ID" value="VUX55722.1"/>
    <property type="molecule type" value="Genomic_DNA"/>
</dbReference>
<proteinExistence type="predicted"/>
<dbReference type="Pfam" id="PF13701">
    <property type="entry name" value="DDE_Tnp_1_4"/>
    <property type="match status" value="1"/>
</dbReference>
<dbReference type="InterPro" id="IPR025668">
    <property type="entry name" value="Tnp_DDE_dom"/>
</dbReference>
<gene>
    <name evidence="2" type="ORF">JTBM06_V1_90011</name>
</gene>
<organism evidence="2">
    <name type="scientific">uncultured Woeseiaceae bacterium</name>
    <dbReference type="NCBI Taxonomy" id="1983305"/>
    <lineage>
        <taxon>Bacteria</taxon>
        <taxon>Pseudomonadati</taxon>
        <taxon>Pseudomonadota</taxon>
        <taxon>Gammaproteobacteria</taxon>
        <taxon>Woeseiales</taxon>
        <taxon>Woeseiaceae</taxon>
        <taxon>environmental samples</taxon>
    </lineage>
</organism>
<feature type="domain" description="Transposase DDE" evidence="1">
    <location>
        <begin position="12"/>
        <end position="435"/>
    </location>
</feature>
<accession>A0A7D9D1S8</accession>
<dbReference type="AlphaFoldDB" id="A0A7D9D1S8"/>
<evidence type="ECO:0000259" key="1">
    <source>
        <dbReference type="Pfam" id="PF13701"/>
    </source>
</evidence>
<protein>
    <submittedName>
        <fullName evidence="2">Transposase</fullName>
    </submittedName>
</protein>